<feature type="transmembrane region" description="Helical" evidence="7">
    <location>
        <begin position="38"/>
        <end position="64"/>
    </location>
</feature>
<dbReference type="EMBL" id="BAABCP010000001">
    <property type="protein sequence ID" value="GAA3925813.1"/>
    <property type="molecule type" value="Genomic_DNA"/>
</dbReference>
<dbReference type="Proteomes" id="UP001501591">
    <property type="component" value="Unassembled WGS sequence"/>
</dbReference>
<feature type="transmembrane region" description="Helical" evidence="7">
    <location>
        <begin position="6"/>
        <end position="26"/>
    </location>
</feature>
<feature type="transmembrane region" description="Helical" evidence="7">
    <location>
        <begin position="220"/>
        <end position="238"/>
    </location>
</feature>
<comment type="caution">
    <text evidence="8">The sequence shown here is derived from an EMBL/GenBank/DDBJ whole genome shotgun (WGS) entry which is preliminary data.</text>
</comment>
<comment type="subcellular location">
    <subcellularLocation>
        <location evidence="1">Membrane</location>
        <topology evidence="1">Multi-pass membrane protein</topology>
    </subcellularLocation>
</comment>
<gene>
    <name evidence="8" type="ORF">GCM10022383_01250</name>
</gene>
<feature type="transmembrane region" description="Helical" evidence="7">
    <location>
        <begin position="147"/>
        <end position="167"/>
    </location>
</feature>
<evidence type="ECO:0000256" key="1">
    <source>
        <dbReference type="ARBA" id="ARBA00004141"/>
    </source>
</evidence>
<feature type="region of interest" description="Disordered" evidence="6">
    <location>
        <begin position="295"/>
        <end position="316"/>
    </location>
</feature>
<evidence type="ECO:0000256" key="7">
    <source>
        <dbReference type="SAM" id="Phobius"/>
    </source>
</evidence>
<protein>
    <submittedName>
        <fullName evidence="8">FTR1 family protein</fullName>
    </submittedName>
</protein>
<proteinExistence type="inferred from homology"/>
<sequence length="316" mass="32972">MFATFLIGLREGLEAALVVGILVAYLRRIGRSDVLARMWAGIGLAVALALGIGAVLTFGAYALTSQAQEILGGTFSLLAVGMVTWMIFWMQQAGRTMKSSLQGGVDRALEAGTVWALVAVGFVSVAREGIETTLLLWSMSQTFGRDPSVLLGAALGLGIAVVAGWMLSRGALRLDLGRFFTWTGAFLVVVAAGVLAYAVMDLQEAGVIPGPFSGAAPVDAATGVVLTGWAGFPFGWAFDVSAVIAPTGVWAVLLQAVIGFMPHMTWLQVTCWTVYVLVVGFFFIRGARRAHGGSHRAASAAPSHPSSLTPSNPGAA</sequence>
<comment type="similarity">
    <text evidence="2">Belongs to the oxidase-dependent Fe transporter (OFeT) (TC 9.A.10.1) family.</text>
</comment>
<evidence type="ECO:0000256" key="5">
    <source>
        <dbReference type="ARBA" id="ARBA00023136"/>
    </source>
</evidence>
<evidence type="ECO:0000256" key="3">
    <source>
        <dbReference type="ARBA" id="ARBA00022692"/>
    </source>
</evidence>
<feature type="transmembrane region" description="Helical" evidence="7">
    <location>
        <begin position="179"/>
        <end position="200"/>
    </location>
</feature>
<evidence type="ECO:0000313" key="9">
    <source>
        <dbReference type="Proteomes" id="UP001501591"/>
    </source>
</evidence>
<evidence type="ECO:0000256" key="4">
    <source>
        <dbReference type="ARBA" id="ARBA00022989"/>
    </source>
</evidence>
<dbReference type="PANTHER" id="PTHR31632:SF2">
    <property type="entry name" value="PLASMA MEMBRANE IRON PERMEASE"/>
    <property type="match status" value="1"/>
</dbReference>
<organism evidence="8 9">
    <name type="scientific">Microbacterium soli</name>
    <dbReference type="NCBI Taxonomy" id="446075"/>
    <lineage>
        <taxon>Bacteria</taxon>
        <taxon>Bacillati</taxon>
        <taxon>Actinomycetota</taxon>
        <taxon>Actinomycetes</taxon>
        <taxon>Micrococcales</taxon>
        <taxon>Microbacteriaceae</taxon>
        <taxon>Microbacterium</taxon>
    </lineage>
</organism>
<feature type="transmembrane region" description="Helical" evidence="7">
    <location>
        <begin position="70"/>
        <end position="88"/>
    </location>
</feature>
<reference evidence="9" key="1">
    <citation type="journal article" date="2019" name="Int. J. Syst. Evol. Microbiol.">
        <title>The Global Catalogue of Microorganisms (GCM) 10K type strain sequencing project: providing services to taxonomists for standard genome sequencing and annotation.</title>
        <authorList>
            <consortium name="The Broad Institute Genomics Platform"/>
            <consortium name="The Broad Institute Genome Sequencing Center for Infectious Disease"/>
            <person name="Wu L."/>
            <person name="Ma J."/>
        </authorList>
    </citation>
    <scope>NUCLEOTIDE SEQUENCE [LARGE SCALE GENOMIC DNA]</scope>
    <source>
        <strain evidence="9">JCM 17024</strain>
    </source>
</reference>
<feature type="transmembrane region" description="Helical" evidence="7">
    <location>
        <begin position="266"/>
        <end position="284"/>
    </location>
</feature>
<keyword evidence="3 7" id="KW-0812">Transmembrane</keyword>
<name>A0ABP7MLH0_9MICO</name>
<keyword evidence="5 7" id="KW-0472">Membrane</keyword>
<evidence type="ECO:0000256" key="6">
    <source>
        <dbReference type="SAM" id="MobiDB-lite"/>
    </source>
</evidence>
<evidence type="ECO:0000256" key="2">
    <source>
        <dbReference type="ARBA" id="ARBA00008333"/>
    </source>
</evidence>
<feature type="transmembrane region" description="Helical" evidence="7">
    <location>
        <begin position="243"/>
        <end position="260"/>
    </location>
</feature>
<evidence type="ECO:0000313" key="8">
    <source>
        <dbReference type="EMBL" id="GAA3925813.1"/>
    </source>
</evidence>
<keyword evidence="4 7" id="KW-1133">Transmembrane helix</keyword>
<keyword evidence="9" id="KW-1185">Reference proteome</keyword>
<accession>A0ABP7MLH0</accession>
<dbReference type="PANTHER" id="PTHR31632">
    <property type="entry name" value="IRON TRANSPORTER FTH1"/>
    <property type="match status" value="1"/>
</dbReference>
<dbReference type="InterPro" id="IPR004923">
    <property type="entry name" value="FTR1/Fip1/EfeU"/>
</dbReference>
<feature type="transmembrane region" description="Helical" evidence="7">
    <location>
        <begin position="108"/>
        <end position="127"/>
    </location>
</feature>
<dbReference type="NCBIfam" id="NF041756">
    <property type="entry name" value="EfeU"/>
    <property type="match status" value="1"/>
</dbReference>
<feature type="compositionally biased region" description="Low complexity" evidence="6">
    <location>
        <begin position="295"/>
        <end position="307"/>
    </location>
</feature>
<dbReference type="Pfam" id="PF03239">
    <property type="entry name" value="FTR1"/>
    <property type="match status" value="1"/>
</dbReference>